<proteinExistence type="predicted"/>
<keyword evidence="3" id="KW-1185">Reference proteome</keyword>
<organism evidence="2 3">
    <name type="scientific">Halalkaliarchaeum desulfuricum</name>
    <dbReference type="NCBI Taxonomy" id="2055893"/>
    <lineage>
        <taxon>Archaea</taxon>
        <taxon>Methanobacteriati</taxon>
        <taxon>Methanobacteriota</taxon>
        <taxon>Stenosarchaea group</taxon>
        <taxon>Halobacteria</taxon>
        <taxon>Halobacteriales</taxon>
        <taxon>Haloferacaceae</taxon>
        <taxon>Halalkaliarchaeum</taxon>
    </lineage>
</organism>
<dbReference type="SUPFAM" id="SSF110857">
    <property type="entry name" value="Gamma-glutamyl cyclotransferase-like"/>
    <property type="match status" value="1"/>
</dbReference>
<feature type="domain" description="Gamma-glutamylcyclotransferase AIG2-like" evidence="1">
    <location>
        <begin position="3"/>
        <end position="99"/>
    </location>
</feature>
<sequence>MDVFVYGTLTAPDRVGELLDSYVFVGAATLYGLHAVEGRYPTLAPGGRVAGRLLRTDEIDRLDRYEGVDRGLYVRVSVPIEDDNVDDNVDEAAVYVGDPDRLGADVTWPGSGQFRDRVEAYVETENVRIVRTRPNDGR</sequence>
<evidence type="ECO:0000313" key="3">
    <source>
        <dbReference type="Proteomes" id="UP000263012"/>
    </source>
</evidence>
<dbReference type="GeneID" id="37877898"/>
<evidence type="ECO:0000259" key="1">
    <source>
        <dbReference type="Pfam" id="PF06094"/>
    </source>
</evidence>
<dbReference type="InterPro" id="IPR013024">
    <property type="entry name" value="GGCT-like"/>
</dbReference>
<dbReference type="InterPro" id="IPR036568">
    <property type="entry name" value="GGCT-like_sf"/>
</dbReference>
<dbReference type="RefSeq" id="WP_119817343.1">
    <property type="nucleotide sequence ID" value="NZ_CP025066.1"/>
</dbReference>
<evidence type="ECO:0000313" key="2">
    <source>
        <dbReference type="EMBL" id="AUX09176.1"/>
    </source>
</evidence>
<accession>A0A343TJA4</accession>
<dbReference type="Gene3D" id="3.10.490.10">
    <property type="entry name" value="Gamma-glutamyl cyclotransferase-like"/>
    <property type="match status" value="1"/>
</dbReference>
<dbReference type="Pfam" id="PF06094">
    <property type="entry name" value="GGACT"/>
    <property type="match status" value="1"/>
</dbReference>
<dbReference type="KEGG" id="hdf:AArcSl_1547"/>
<protein>
    <submittedName>
        <fullName evidence="2">AIG2-like family protein</fullName>
    </submittedName>
</protein>
<gene>
    <name evidence="2" type="ORF">AArcSl_1547</name>
</gene>
<dbReference type="CDD" id="cd06661">
    <property type="entry name" value="GGCT_like"/>
    <property type="match status" value="1"/>
</dbReference>
<name>A0A343TJA4_9EURY</name>
<reference evidence="3" key="1">
    <citation type="submission" date="2017-11" db="EMBL/GenBank/DDBJ databases">
        <title>Phenotypic and genomic properties of facultatively anaerobic sulfur-reducing natronoarchaea from hypersaline soda lakes.</title>
        <authorList>
            <person name="Sorokin D.Y."/>
            <person name="Kublanov I.V."/>
            <person name="Roman P."/>
            <person name="Sinninghe Damste J.S."/>
            <person name="Golyshin P.N."/>
            <person name="Rojo D."/>
            <person name="Ciordia S."/>
            <person name="Mena M.D.C."/>
            <person name="Ferrer M."/>
            <person name="Messina E."/>
            <person name="Smedile F."/>
            <person name="La Spada G."/>
            <person name="La Cono V."/>
            <person name="Yakimov M.M."/>
        </authorList>
    </citation>
    <scope>NUCLEOTIDE SEQUENCE [LARGE SCALE GENOMIC DNA]</scope>
    <source>
        <strain evidence="3">AArc-Sl</strain>
    </source>
</reference>
<dbReference type="AlphaFoldDB" id="A0A343TJA4"/>
<dbReference type="OrthoDB" id="198684at2157"/>
<dbReference type="Proteomes" id="UP000263012">
    <property type="component" value="Chromosome"/>
</dbReference>
<dbReference type="InterPro" id="IPR009288">
    <property type="entry name" value="AIG2-like_dom"/>
</dbReference>
<dbReference type="EMBL" id="CP025066">
    <property type="protein sequence ID" value="AUX09176.1"/>
    <property type="molecule type" value="Genomic_DNA"/>
</dbReference>